<feature type="signal peptide" evidence="2">
    <location>
        <begin position="1"/>
        <end position="28"/>
    </location>
</feature>
<dbReference type="AlphaFoldDB" id="A0A1J5NK90"/>
<accession>A0A1J5NK90</accession>
<dbReference type="Proteomes" id="UP000181901">
    <property type="component" value="Unassembled WGS sequence"/>
</dbReference>
<reference evidence="4 5" key="1">
    <citation type="submission" date="2015-09" db="EMBL/GenBank/DDBJ databases">
        <title>Genome of Desulfovibrio dechloracetivorans BerOc1, a mercury methylating strain isolated from highly hydrocarbons and metals contaminated coastal sediments.</title>
        <authorList>
            <person name="Goni Urriza M."/>
            <person name="Gassie C."/>
            <person name="Bouchez O."/>
            <person name="Klopp C."/>
            <person name="Ranchou-Peyruse A."/>
            <person name="Remy G."/>
        </authorList>
    </citation>
    <scope>NUCLEOTIDE SEQUENCE [LARGE SCALE GENOMIC DNA]</scope>
    <source>
        <strain evidence="4 5">BerOc1</strain>
    </source>
</reference>
<dbReference type="Gene3D" id="3.40.190.10">
    <property type="entry name" value="Periplasmic binding protein-like II"/>
    <property type="match status" value="2"/>
</dbReference>
<protein>
    <submittedName>
        <fullName evidence="4">Bacterial extracellular solute-binding protein, family 3</fullName>
    </submittedName>
</protein>
<dbReference type="OrthoDB" id="5455551at2"/>
<comment type="caution">
    <text evidence="4">The sequence shown here is derived from an EMBL/GenBank/DDBJ whole genome shotgun (WGS) entry which is preliminary data.</text>
</comment>
<keyword evidence="5" id="KW-1185">Reference proteome</keyword>
<dbReference type="Pfam" id="PF00497">
    <property type="entry name" value="SBP_bac_3"/>
    <property type="match status" value="1"/>
</dbReference>
<evidence type="ECO:0000313" key="4">
    <source>
        <dbReference type="EMBL" id="OIQ52073.1"/>
    </source>
</evidence>
<dbReference type="PANTHER" id="PTHR35936">
    <property type="entry name" value="MEMBRANE-BOUND LYTIC MUREIN TRANSGLYCOSYLASE F"/>
    <property type="match status" value="1"/>
</dbReference>
<name>A0A1J5NK90_9BACT</name>
<proteinExistence type="predicted"/>
<feature type="chain" id="PRO_5009635725" evidence="2">
    <location>
        <begin position="29"/>
        <end position="258"/>
    </location>
</feature>
<dbReference type="SMART" id="SM00062">
    <property type="entry name" value="PBPb"/>
    <property type="match status" value="1"/>
</dbReference>
<evidence type="ECO:0000313" key="5">
    <source>
        <dbReference type="Proteomes" id="UP000181901"/>
    </source>
</evidence>
<evidence type="ECO:0000256" key="1">
    <source>
        <dbReference type="ARBA" id="ARBA00022729"/>
    </source>
</evidence>
<dbReference type="PANTHER" id="PTHR35936:SF6">
    <property type="entry name" value="AMINO ACID ABC TRANSPORTER SUBSTRATE-BINDING PAAT FAMILY PROTEIN"/>
    <property type="match status" value="1"/>
</dbReference>
<feature type="domain" description="Solute-binding protein family 3/N-terminal" evidence="3">
    <location>
        <begin position="32"/>
        <end position="258"/>
    </location>
</feature>
<dbReference type="InterPro" id="IPR001638">
    <property type="entry name" value="Solute-binding_3/MltF_N"/>
</dbReference>
<keyword evidence="1 2" id="KW-0732">Signal</keyword>
<evidence type="ECO:0000256" key="2">
    <source>
        <dbReference type="SAM" id="SignalP"/>
    </source>
</evidence>
<dbReference type="SUPFAM" id="SSF53850">
    <property type="entry name" value="Periplasmic binding protein-like II"/>
    <property type="match status" value="1"/>
</dbReference>
<dbReference type="EMBL" id="LKAQ01000001">
    <property type="protein sequence ID" value="OIQ52073.1"/>
    <property type="molecule type" value="Genomic_DNA"/>
</dbReference>
<sequence length="258" mass="29096">MKSTIPKSRCLALSLLLLCLLGPARAHALEGTILLGGPHEGWPPFFIPAADGEPATGIMPDVLRAVANRLDLKVAEVYYPDKRAMLYLADGSLDSWPKSEKWVDDPQRYLWTDPVVVSTDVVVYRKQSPIPFQSPEDLIGRNICVVLGYSYPTLEPLFDQGLIRPWKAPSTKLMLKMLGRGHVDGAVCNRFVAQWILREDEGLNPEDFAFAETAVDSAPYRFAFTRAGNWEGFIERFNRELKAMREDGRLEAILKRYQ</sequence>
<evidence type="ECO:0000259" key="3">
    <source>
        <dbReference type="SMART" id="SM00062"/>
    </source>
</evidence>
<gene>
    <name evidence="4" type="ORF">BerOc1_00545</name>
</gene>
<dbReference type="RefSeq" id="WP_071544174.1">
    <property type="nucleotide sequence ID" value="NZ_LKAQ01000001.1"/>
</dbReference>
<organism evidence="4 5">
    <name type="scientific">Pseudodesulfovibrio hydrargyri</name>
    <dbReference type="NCBI Taxonomy" id="2125990"/>
    <lineage>
        <taxon>Bacteria</taxon>
        <taxon>Pseudomonadati</taxon>
        <taxon>Thermodesulfobacteriota</taxon>
        <taxon>Desulfovibrionia</taxon>
        <taxon>Desulfovibrionales</taxon>
        <taxon>Desulfovibrionaceae</taxon>
    </lineage>
</organism>